<evidence type="ECO:0000256" key="1">
    <source>
        <dbReference type="ARBA" id="ARBA00004123"/>
    </source>
</evidence>
<keyword evidence="3" id="KW-0805">Transcription regulation</keyword>
<keyword evidence="10" id="KW-1185">Reference proteome</keyword>
<dbReference type="EMBL" id="QZWG01000020">
    <property type="protein sequence ID" value="RZB43966.1"/>
    <property type="molecule type" value="Genomic_DNA"/>
</dbReference>
<dbReference type="AlphaFoldDB" id="A0A445F5B0"/>
<evidence type="ECO:0000256" key="6">
    <source>
        <dbReference type="ARBA" id="ARBA00023242"/>
    </source>
</evidence>
<feature type="domain" description="R" evidence="8">
    <location>
        <begin position="222"/>
        <end position="239"/>
    </location>
</feature>
<dbReference type="PANTHER" id="PTHR31072">
    <property type="entry name" value="TRANSCRIPTION FACTOR TCP4-RELATED"/>
    <property type="match status" value="1"/>
</dbReference>
<dbReference type="GO" id="GO:0003700">
    <property type="term" value="F:DNA-binding transcription factor activity"/>
    <property type="evidence" value="ECO:0007669"/>
    <property type="project" value="InterPro"/>
</dbReference>
<evidence type="ECO:0000259" key="7">
    <source>
        <dbReference type="PROSITE" id="PS51369"/>
    </source>
</evidence>
<dbReference type="PROSITE" id="PS51369">
    <property type="entry name" value="TCP"/>
    <property type="match status" value="1"/>
</dbReference>
<name>A0A445F5B0_GLYSO</name>
<keyword evidence="6" id="KW-0539">Nucleus</keyword>
<dbReference type="GO" id="GO:2000032">
    <property type="term" value="P:regulation of secondary shoot formation"/>
    <property type="evidence" value="ECO:0007669"/>
    <property type="project" value="TreeGrafter"/>
</dbReference>
<sequence length="375" mass="42573">MSSSTYDSSNLFPNFPSSSYPILPFLIDPENDFASHTLLDDHPLVVPAGLRHDPPLLPEETVANFAVVADCTAAMLEHDAANTNYGSHYGSSVSNFLTQKPAAATAKKDRHSKIHTSQGLRDRRVRLSSEIARKFFDLQDMLEFDKPSNTFDWLFTKSENAIKELARSKHTGSVSRGDIKYSRYPSVDSNNNNKSLVDGGDASRGRKLKWAQRDDVCVQNKKESRERARARARERTCYKMCSCSRRVQQKDSDERFPATTNTQMLHQLRSSIQPELEDQPRARWVQPYYNNPYFIDNEAPRNGFNVIEESIMIKRNMKPSSHQNLVIPRDASFNNNEFPLLPYSSTTPNWDSTNGAVNFGGISTMNLSTCFMNPW</sequence>
<evidence type="ECO:0000256" key="5">
    <source>
        <dbReference type="ARBA" id="ARBA00023163"/>
    </source>
</evidence>
<feature type="domain" description="TCP" evidence="7">
    <location>
        <begin position="107"/>
        <end position="165"/>
    </location>
</feature>
<reference evidence="9 10" key="1">
    <citation type="submission" date="2018-09" db="EMBL/GenBank/DDBJ databases">
        <title>A high-quality reference genome of wild soybean provides a powerful tool to mine soybean genomes.</title>
        <authorList>
            <person name="Xie M."/>
            <person name="Chung C.Y.L."/>
            <person name="Li M.-W."/>
            <person name="Wong F.-L."/>
            <person name="Chan T.-F."/>
            <person name="Lam H.-M."/>
        </authorList>
    </citation>
    <scope>NUCLEOTIDE SEQUENCE [LARGE SCALE GENOMIC DNA]</scope>
    <source>
        <strain evidence="10">cv. W05</strain>
        <tissue evidence="9">Hypocotyl of etiolated seedlings</tissue>
    </source>
</reference>
<dbReference type="GO" id="GO:0005634">
    <property type="term" value="C:nucleus"/>
    <property type="evidence" value="ECO:0007669"/>
    <property type="project" value="UniProtKB-SubCell"/>
</dbReference>
<dbReference type="Pfam" id="PF03634">
    <property type="entry name" value="TCP"/>
    <property type="match status" value="1"/>
</dbReference>
<evidence type="ECO:0000313" key="9">
    <source>
        <dbReference type="EMBL" id="RZB43966.1"/>
    </source>
</evidence>
<comment type="caution">
    <text evidence="9">The sequence shown here is derived from an EMBL/GenBank/DDBJ whole genome shotgun (WGS) entry which is preliminary data.</text>
</comment>
<evidence type="ECO:0000256" key="3">
    <source>
        <dbReference type="ARBA" id="ARBA00023015"/>
    </source>
</evidence>
<dbReference type="PANTHER" id="PTHR31072:SF254">
    <property type="entry name" value="TCP FAMILY TRANSCRIPTION FACTOR"/>
    <property type="match status" value="1"/>
</dbReference>
<evidence type="ECO:0000256" key="4">
    <source>
        <dbReference type="ARBA" id="ARBA00023125"/>
    </source>
</evidence>
<proteinExistence type="predicted"/>
<dbReference type="InterPro" id="IPR017888">
    <property type="entry name" value="CYC/TB1_R_domain"/>
</dbReference>
<protein>
    <submittedName>
        <fullName evidence="9">Transcription factor TCP1</fullName>
    </submittedName>
</protein>
<evidence type="ECO:0000313" key="10">
    <source>
        <dbReference type="Proteomes" id="UP000289340"/>
    </source>
</evidence>
<gene>
    <name evidence="9" type="ORF">D0Y65_054150</name>
</gene>
<evidence type="ECO:0000259" key="8">
    <source>
        <dbReference type="PROSITE" id="PS51370"/>
    </source>
</evidence>
<comment type="subcellular location">
    <subcellularLocation>
        <location evidence="1">Nucleus</location>
    </subcellularLocation>
</comment>
<dbReference type="InterPro" id="IPR017887">
    <property type="entry name" value="TF_TCP_subgr"/>
</dbReference>
<dbReference type="InterPro" id="IPR005333">
    <property type="entry name" value="Transcription_factor_TCP"/>
</dbReference>
<keyword evidence="2" id="KW-0217">Developmental protein</keyword>
<accession>A0A445F5B0</accession>
<dbReference type="Proteomes" id="UP000289340">
    <property type="component" value="Chromosome 20"/>
</dbReference>
<keyword evidence="5" id="KW-0804">Transcription</keyword>
<evidence type="ECO:0000256" key="2">
    <source>
        <dbReference type="ARBA" id="ARBA00022473"/>
    </source>
</evidence>
<dbReference type="PROSITE" id="PS51370">
    <property type="entry name" value="R"/>
    <property type="match status" value="1"/>
</dbReference>
<dbReference type="GO" id="GO:0043565">
    <property type="term" value="F:sequence-specific DNA binding"/>
    <property type="evidence" value="ECO:0007669"/>
    <property type="project" value="TreeGrafter"/>
</dbReference>
<organism evidence="9 10">
    <name type="scientific">Glycine soja</name>
    <name type="common">Wild soybean</name>
    <dbReference type="NCBI Taxonomy" id="3848"/>
    <lineage>
        <taxon>Eukaryota</taxon>
        <taxon>Viridiplantae</taxon>
        <taxon>Streptophyta</taxon>
        <taxon>Embryophyta</taxon>
        <taxon>Tracheophyta</taxon>
        <taxon>Spermatophyta</taxon>
        <taxon>Magnoliopsida</taxon>
        <taxon>eudicotyledons</taxon>
        <taxon>Gunneridae</taxon>
        <taxon>Pentapetalae</taxon>
        <taxon>rosids</taxon>
        <taxon>fabids</taxon>
        <taxon>Fabales</taxon>
        <taxon>Fabaceae</taxon>
        <taxon>Papilionoideae</taxon>
        <taxon>50 kb inversion clade</taxon>
        <taxon>NPAAA clade</taxon>
        <taxon>indigoferoid/millettioid clade</taxon>
        <taxon>Phaseoleae</taxon>
        <taxon>Glycine</taxon>
        <taxon>Glycine subgen. Soja</taxon>
    </lineage>
</organism>
<keyword evidence="4" id="KW-0238">DNA-binding</keyword>